<evidence type="ECO:0000256" key="12">
    <source>
        <dbReference type="SAM" id="Coils"/>
    </source>
</evidence>
<evidence type="ECO:0000256" key="10">
    <source>
        <dbReference type="ARBA" id="ARBA00038378"/>
    </source>
</evidence>
<dbReference type="Gene3D" id="3.80.10.10">
    <property type="entry name" value="Ribonuclease Inhibitor"/>
    <property type="match status" value="1"/>
</dbReference>
<evidence type="ECO:0000313" key="14">
    <source>
        <dbReference type="Proteomes" id="UP001217089"/>
    </source>
</evidence>
<reference evidence="13 14" key="1">
    <citation type="submission" date="2022-12" db="EMBL/GenBank/DDBJ databases">
        <title>Chromosome-level genome of Tegillarca granosa.</title>
        <authorList>
            <person name="Kim J."/>
        </authorList>
    </citation>
    <scope>NUCLEOTIDE SEQUENCE [LARGE SCALE GENOMIC DNA]</scope>
    <source>
        <strain evidence="13">Teg-2019</strain>
        <tissue evidence="13">Adductor muscle</tissue>
    </source>
</reference>
<dbReference type="SMART" id="SM00369">
    <property type="entry name" value="LRR_TYP"/>
    <property type="match status" value="2"/>
</dbReference>
<evidence type="ECO:0000256" key="3">
    <source>
        <dbReference type="ARBA" id="ARBA00022614"/>
    </source>
</evidence>
<comment type="similarity">
    <text evidence="10">Belongs to the DRC3 family.</text>
</comment>
<evidence type="ECO:0000256" key="11">
    <source>
        <dbReference type="ARBA" id="ARBA00040950"/>
    </source>
</evidence>
<dbReference type="PANTHER" id="PTHR45973:SF12">
    <property type="entry name" value="DYNEIN REGULATORY COMPLEX SUBUNIT 3"/>
    <property type="match status" value="1"/>
</dbReference>
<name>A0ABQ9FRQ3_TEGGR</name>
<keyword evidence="2" id="KW-0963">Cytoplasm</keyword>
<keyword evidence="3" id="KW-0433">Leucine-rich repeat</keyword>
<dbReference type="SUPFAM" id="SSF52058">
    <property type="entry name" value="L domain-like"/>
    <property type="match status" value="1"/>
</dbReference>
<comment type="subcellular location">
    <subcellularLocation>
        <location evidence="1">Cytoplasm</location>
        <location evidence="1">Cytoskeleton</location>
        <location evidence="1">Flagellum axoneme</location>
    </subcellularLocation>
</comment>
<proteinExistence type="inferred from homology"/>
<dbReference type="InterPro" id="IPR050576">
    <property type="entry name" value="Cilia_flagella_integrity"/>
</dbReference>
<evidence type="ECO:0000256" key="7">
    <source>
        <dbReference type="ARBA" id="ARBA00023069"/>
    </source>
</evidence>
<feature type="coiled-coil region" evidence="12">
    <location>
        <begin position="166"/>
        <end position="193"/>
    </location>
</feature>
<evidence type="ECO:0000256" key="5">
    <source>
        <dbReference type="ARBA" id="ARBA00022846"/>
    </source>
</evidence>
<comment type="caution">
    <text evidence="13">The sequence shown here is derived from an EMBL/GenBank/DDBJ whole genome shotgun (WGS) entry which is preliminary data.</text>
</comment>
<dbReference type="SMART" id="SM00365">
    <property type="entry name" value="LRR_SD22"/>
    <property type="match status" value="3"/>
</dbReference>
<evidence type="ECO:0000256" key="6">
    <source>
        <dbReference type="ARBA" id="ARBA00023054"/>
    </source>
</evidence>
<gene>
    <name evidence="13" type="ORF">KUTeg_003718</name>
</gene>
<dbReference type="EMBL" id="JARBDR010000214">
    <property type="protein sequence ID" value="KAJ8318627.1"/>
    <property type="molecule type" value="Genomic_DNA"/>
</dbReference>
<keyword evidence="5" id="KW-0282">Flagellum</keyword>
<dbReference type="InterPro" id="IPR025875">
    <property type="entry name" value="Leu-rich_rpt_4"/>
</dbReference>
<evidence type="ECO:0000256" key="4">
    <source>
        <dbReference type="ARBA" id="ARBA00022737"/>
    </source>
</evidence>
<dbReference type="Proteomes" id="UP001217089">
    <property type="component" value="Unassembled WGS sequence"/>
</dbReference>
<evidence type="ECO:0000256" key="1">
    <source>
        <dbReference type="ARBA" id="ARBA00004611"/>
    </source>
</evidence>
<evidence type="ECO:0000256" key="9">
    <source>
        <dbReference type="ARBA" id="ARBA00023273"/>
    </source>
</evidence>
<dbReference type="InterPro" id="IPR003591">
    <property type="entry name" value="Leu-rich_rpt_typical-subtyp"/>
</dbReference>
<keyword evidence="9" id="KW-0966">Cell projection</keyword>
<keyword evidence="7" id="KW-0969">Cilium</keyword>
<keyword evidence="14" id="KW-1185">Reference proteome</keyword>
<evidence type="ECO:0000256" key="2">
    <source>
        <dbReference type="ARBA" id="ARBA00022490"/>
    </source>
</evidence>
<dbReference type="PROSITE" id="PS51450">
    <property type="entry name" value="LRR"/>
    <property type="match status" value="3"/>
</dbReference>
<evidence type="ECO:0000313" key="13">
    <source>
        <dbReference type="EMBL" id="KAJ8318627.1"/>
    </source>
</evidence>
<dbReference type="InterPro" id="IPR001611">
    <property type="entry name" value="Leu-rich_rpt"/>
</dbReference>
<protein>
    <recommendedName>
        <fullName evidence="11">Dynein regulatory complex subunit 3</fullName>
    </recommendedName>
</protein>
<keyword evidence="4" id="KW-0677">Repeat</keyword>
<dbReference type="InterPro" id="IPR032675">
    <property type="entry name" value="LRR_dom_sf"/>
</dbReference>
<keyword evidence="6 12" id="KW-0175">Coiled coil</keyword>
<evidence type="ECO:0000256" key="8">
    <source>
        <dbReference type="ARBA" id="ARBA00023212"/>
    </source>
</evidence>
<dbReference type="PANTHER" id="PTHR45973">
    <property type="entry name" value="PROTEIN PHOSPHATASE 1 REGULATORY SUBUNIT SDS22-RELATED"/>
    <property type="match status" value="1"/>
</dbReference>
<organism evidence="13 14">
    <name type="scientific">Tegillarca granosa</name>
    <name type="common">Malaysian cockle</name>
    <name type="synonym">Anadara granosa</name>
    <dbReference type="NCBI Taxonomy" id="220873"/>
    <lineage>
        <taxon>Eukaryota</taxon>
        <taxon>Metazoa</taxon>
        <taxon>Spiralia</taxon>
        <taxon>Lophotrochozoa</taxon>
        <taxon>Mollusca</taxon>
        <taxon>Bivalvia</taxon>
        <taxon>Autobranchia</taxon>
        <taxon>Pteriomorphia</taxon>
        <taxon>Arcoida</taxon>
        <taxon>Arcoidea</taxon>
        <taxon>Arcidae</taxon>
        <taxon>Tegillarca</taxon>
    </lineage>
</organism>
<sequence length="463" mass="54627">MSRLYDNVEPAVIDEDMLKKAVEEQGPKEEAGKIAKAEGIDFGDVLSLRLDFLNVLKIDNLWEFTGLTKLQLDNNIIEKIEGLDALVNLQWLDLSFNNIEVIEGLDHLTKLEDLTLYNNRISRIENMDKLLQLQQYVVAFLSNVEFLDYRLVDQQTRNAALEKYQISREEMLHNEKQADIKQQEEERKAKELELHKAAYVELMNGPDLFEQMYSEDSEEKFVAICFQVFEYGLQEHAKRDEEVGQFWECVEEAKKENKEMGMKFINEFMVTKKRLLQEMLQITDQKMLESKVNDYNQQVSELWDKLMGLELQLVDQLEEVVKEFERNMEDAVSNFIENVQSHLANCRELENIHHEKMMETAIVTLEKVIKNELDDEISDDLKMLFVDKDTIINAVSSSHDVHLMKIDNKEDDIITHINQWLKNLMEKIHQEEEITRNRMRVSEINHLIDHLRDEIYNLEKPIN</sequence>
<accession>A0ABQ9FRQ3</accession>
<dbReference type="Pfam" id="PF12799">
    <property type="entry name" value="LRR_4"/>
    <property type="match status" value="1"/>
</dbReference>
<keyword evidence="8" id="KW-0206">Cytoskeleton</keyword>